<keyword evidence="1" id="KW-0812">Transmembrane</keyword>
<accession>A0AAE0U466</accession>
<keyword evidence="1" id="KW-0472">Membrane</keyword>
<evidence type="ECO:0000313" key="2">
    <source>
        <dbReference type="EMBL" id="KAK3390353.1"/>
    </source>
</evidence>
<feature type="transmembrane region" description="Helical" evidence="1">
    <location>
        <begin position="12"/>
        <end position="34"/>
    </location>
</feature>
<name>A0AAE0U466_9PEZI</name>
<protein>
    <submittedName>
        <fullName evidence="2">Uncharacterized protein</fullName>
    </submittedName>
</protein>
<reference evidence="2" key="1">
    <citation type="journal article" date="2023" name="Mol. Phylogenet. Evol.">
        <title>Genome-scale phylogeny and comparative genomics of the fungal order Sordariales.</title>
        <authorList>
            <person name="Hensen N."/>
            <person name="Bonometti L."/>
            <person name="Westerberg I."/>
            <person name="Brannstrom I.O."/>
            <person name="Guillou S."/>
            <person name="Cros-Aarteil S."/>
            <person name="Calhoun S."/>
            <person name="Haridas S."/>
            <person name="Kuo A."/>
            <person name="Mondo S."/>
            <person name="Pangilinan J."/>
            <person name="Riley R."/>
            <person name="LaButti K."/>
            <person name="Andreopoulos B."/>
            <person name="Lipzen A."/>
            <person name="Chen C."/>
            <person name="Yan M."/>
            <person name="Daum C."/>
            <person name="Ng V."/>
            <person name="Clum A."/>
            <person name="Steindorff A."/>
            <person name="Ohm R.A."/>
            <person name="Martin F."/>
            <person name="Silar P."/>
            <person name="Natvig D.O."/>
            <person name="Lalanne C."/>
            <person name="Gautier V."/>
            <person name="Ament-Velasquez S.L."/>
            <person name="Kruys A."/>
            <person name="Hutchinson M.I."/>
            <person name="Powell A.J."/>
            <person name="Barry K."/>
            <person name="Miller A.N."/>
            <person name="Grigoriev I.V."/>
            <person name="Debuchy R."/>
            <person name="Gladieux P."/>
            <person name="Hiltunen Thoren M."/>
            <person name="Johannesson H."/>
        </authorList>
    </citation>
    <scope>NUCLEOTIDE SEQUENCE</scope>
    <source>
        <strain evidence="2">CBS 232.78</strain>
    </source>
</reference>
<dbReference type="Proteomes" id="UP001285441">
    <property type="component" value="Unassembled WGS sequence"/>
</dbReference>
<dbReference type="AlphaFoldDB" id="A0AAE0U466"/>
<evidence type="ECO:0000313" key="3">
    <source>
        <dbReference type="Proteomes" id="UP001285441"/>
    </source>
</evidence>
<sequence length="117" mass="13751">MAMGRPISFGVMRMGLGVILITSSGGMVGCVNMCKRKEFNWKMGVFFVRKRLHLWYNSLQQHPPLYRPDPYEDLLSIKRHSPDMRDSMIRPKLVYPRVAHMAQTFQHFREIRQVQGN</sequence>
<keyword evidence="3" id="KW-1185">Reference proteome</keyword>
<comment type="caution">
    <text evidence="2">The sequence shown here is derived from an EMBL/GenBank/DDBJ whole genome shotgun (WGS) entry which is preliminary data.</text>
</comment>
<dbReference type="EMBL" id="JAULSW010000002">
    <property type="protein sequence ID" value="KAK3390353.1"/>
    <property type="molecule type" value="Genomic_DNA"/>
</dbReference>
<evidence type="ECO:0000256" key="1">
    <source>
        <dbReference type="SAM" id="Phobius"/>
    </source>
</evidence>
<reference evidence="2" key="2">
    <citation type="submission" date="2023-06" db="EMBL/GenBank/DDBJ databases">
        <authorList>
            <consortium name="Lawrence Berkeley National Laboratory"/>
            <person name="Haridas S."/>
            <person name="Hensen N."/>
            <person name="Bonometti L."/>
            <person name="Westerberg I."/>
            <person name="Brannstrom I.O."/>
            <person name="Guillou S."/>
            <person name="Cros-Aarteil S."/>
            <person name="Calhoun S."/>
            <person name="Kuo A."/>
            <person name="Mondo S."/>
            <person name="Pangilinan J."/>
            <person name="Riley R."/>
            <person name="LaButti K."/>
            <person name="Andreopoulos B."/>
            <person name="Lipzen A."/>
            <person name="Chen C."/>
            <person name="Yanf M."/>
            <person name="Daum C."/>
            <person name="Ng V."/>
            <person name="Clum A."/>
            <person name="Steindorff A."/>
            <person name="Ohm R."/>
            <person name="Martin F."/>
            <person name="Silar P."/>
            <person name="Natvig D."/>
            <person name="Lalanne C."/>
            <person name="Gautier V."/>
            <person name="Ament-velasquez S.L."/>
            <person name="Kruys A."/>
            <person name="Hutchinson M.I."/>
            <person name="Powell A.J."/>
            <person name="Barry K."/>
            <person name="Miller A.N."/>
            <person name="Grigoriev I.V."/>
            <person name="Debuchy R."/>
            <person name="Gladieux P."/>
            <person name="Thoren M.H."/>
            <person name="Johannesson H."/>
        </authorList>
    </citation>
    <scope>NUCLEOTIDE SEQUENCE</scope>
    <source>
        <strain evidence="2">CBS 232.78</strain>
    </source>
</reference>
<proteinExistence type="predicted"/>
<dbReference type="PROSITE" id="PS51257">
    <property type="entry name" value="PROKAR_LIPOPROTEIN"/>
    <property type="match status" value="1"/>
</dbReference>
<organism evidence="2 3">
    <name type="scientific">Podospora didyma</name>
    <dbReference type="NCBI Taxonomy" id="330526"/>
    <lineage>
        <taxon>Eukaryota</taxon>
        <taxon>Fungi</taxon>
        <taxon>Dikarya</taxon>
        <taxon>Ascomycota</taxon>
        <taxon>Pezizomycotina</taxon>
        <taxon>Sordariomycetes</taxon>
        <taxon>Sordariomycetidae</taxon>
        <taxon>Sordariales</taxon>
        <taxon>Podosporaceae</taxon>
        <taxon>Podospora</taxon>
    </lineage>
</organism>
<keyword evidence="1" id="KW-1133">Transmembrane helix</keyword>
<gene>
    <name evidence="2" type="ORF">B0H63DRAFT_446481</name>
</gene>